<proteinExistence type="predicted"/>
<gene>
    <name evidence="2" type="ORF">Strvi_0078</name>
</gene>
<dbReference type="RefSeq" id="WP_014043789.1">
    <property type="nucleotide sequence ID" value="NC_015952.1"/>
</dbReference>
<dbReference type="HOGENOM" id="CLU_2275990_0_0_11"/>
<dbReference type="Proteomes" id="UP000008703">
    <property type="component" value="Plasmid pSTRVI02"/>
</dbReference>
<evidence type="ECO:0000313" key="3">
    <source>
        <dbReference type="Proteomes" id="UP000008703"/>
    </source>
</evidence>
<dbReference type="AlphaFoldDB" id="G2PHQ3"/>
<protein>
    <submittedName>
        <fullName evidence="2">Uncharacterized protein</fullName>
    </submittedName>
</protein>
<evidence type="ECO:0000313" key="2">
    <source>
        <dbReference type="EMBL" id="AEM88854.1"/>
    </source>
</evidence>
<sequence>MTRERLTDLSSTNRPRPGSAISPGDVVRFSYVHALRGTVEAEGTVQPVDAPRTDWAMRPVFKVTDAEGLTRWPLQSGCFRVDPPPEPEDDSPARPFDDRKGY</sequence>
<feature type="region of interest" description="Disordered" evidence="1">
    <location>
        <begin position="75"/>
        <end position="102"/>
    </location>
</feature>
<dbReference type="EMBL" id="CP002996">
    <property type="protein sequence ID" value="AEM88854.1"/>
    <property type="molecule type" value="Genomic_DNA"/>
</dbReference>
<organism evidence="2 3">
    <name type="scientific">Streptomyces violaceusniger (strain Tu 4113)</name>
    <dbReference type="NCBI Taxonomy" id="653045"/>
    <lineage>
        <taxon>Bacteria</taxon>
        <taxon>Bacillati</taxon>
        <taxon>Actinomycetota</taxon>
        <taxon>Actinomycetes</taxon>
        <taxon>Kitasatosporales</taxon>
        <taxon>Streptomycetaceae</taxon>
        <taxon>Streptomyces</taxon>
        <taxon>Streptomyces violaceusniger group</taxon>
    </lineage>
</organism>
<dbReference type="KEGG" id="svl:Strvi_0078"/>
<evidence type="ECO:0000256" key="1">
    <source>
        <dbReference type="SAM" id="MobiDB-lite"/>
    </source>
</evidence>
<reference evidence="2" key="1">
    <citation type="submission" date="2011-08" db="EMBL/GenBank/DDBJ databases">
        <title>Complete sequence of plasmid 2 of Streptomyces violaceusniger Tu 4113.</title>
        <authorList>
            <consortium name="US DOE Joint Genome Institute"/>
            <person name="Lucas S."/>
            <person name="Han J."/>
            <person name="Lapidus A."/>
            <person name="Cheng J.-F."/>
            <person name="Goodwin L."/>
            <person name="Pitluck S."/>
            <person name="Peters L."/>
            <person name="Ivanova N."/>
            <person name="Daligault H."/>
            <person name="Detter J.C."/>
            <person name="Han C."/>
            <person name="Tapia R."/>
            <person name="Land M."/>
            <person name="Hauser L."/>
            <person name="Kyrpides N."/>
            <person name="Ivanova N."/>
            <person name="Pagani I."/>
            <person name="Hagen A."/>
            <person name="Katz L."/>
            <person name="Fiedler H.-P."/>
            <person name="Keasling J."/>
            <person name="Fortman J."/>
            <person name="Woyke T."/>
        </authorList>
    </citation>
    <scope>NUCLEOTIDE SEQUENCE [LARGE SCALE GENOMIC DNA]</scope>
    <source>
        <strain evidence="2">Tu 4113</strain>
        <plasmid evidence="2">pSTRVI02</plasmid>
    </source>
</reference>
<geneLocation type="plasmid" evidence="2 3">
    <name>pSTRVI02</name>
</geneLocation>
<keyword evidence="3" id="KW-1185">Reference proteome</keyword>
<feature type="compositionally biased region" description="Basic and acidic residues" evidence="1">
    <location>
        <begin position="91"/>
        <end position="102"/>
    </location>
</feature>
<name>G2PHQ3_STRV4</name>
<feature type="region of interest" description="Disordered" evidence="1">
    <location>
        <begin position="1"/>
        <end position="23"/>
    </location>
</feature>
<keyword evidence="2" id="KW-0614">Plasmid</keyword>
<accession>G2PHQ3</accession>